<dbReference type="EMBL" id="CP075587">
    <property type="protein sequence ID" value="QYF48125.1"/>
    <property type="molecule type" value="Genomic_DNA"/>
</dbReference>
<gene>
    <name evidence="1" type="ORF">RHABOEDO_000227</name>
</gene>
<protein>
    <submittedName>
        <fullName evidence="1">Uncharacterized protein</fullName>
    </submittedName>
</protein>
<dbReference type="Gene3D" id="3.40.50.2000">
    <property type="entry name" value="Glycogen Phosphorylase B"/>
    <property type="match status" value="1"/>
</dbReference>
<accession>A0ABX8V3U1</accession>
<dbReference type="Proteomes" id="UP000826014">
    <property type="component" value="Chromosome"/>
</dbReference>
<reference evidence="1 2" key="1">
    <citation type="journal article" date="2022" name="bioRxiv">
        <title>Ecology and evolution of chlamydial symbionts of arthropods.</title>
        <authorList>
            <person name="Halter T."/>
            <person name="Koestlbacher S."/>
            <person name="Collingro A."/>
            <person name="Sixt B.S."/>
            <person name="Toenshoff E.R."/>
            <person name="Hendrickx F."/>
            <person name="Kostanjsek R."/>
            <person name="Horn M."/>
        </authorList>
    </citation>
    <scope>NUCLEOTIDE SEQUENCE [LARGE SCALE GENOMIC DNA]</scope>
    <source>
        <strain evidence="1">W744xW776</strain>
    </source>
</reference>
<evidence type="ECO:0000313" key="1">
    <source>
        <dbReference type="EMBL" id="QYF48125.1"/>
    </source>
</evidence>
<name>A0ABX8V3U1_9BACT</name>
<proteinExistence type="predicted"/>
<dbReference type="SUPFAM" id="SSF53756">
    <property type="entry name" value="UDP-Glycosyltransferase/glycogen phosphorylase"/>
    <property type="match status" value="1"/>
</dbReference>
<keyword evidence="2" id="KW-1185">Reference proteome</keyword>
<evidence type="ECO:0000313" key="2">
    <source>
        <dbReference type="Proteomes" id="UP000826014"/>
    </source>
</evidence>
<organism evidence="1 2">
    <name type="scientific">Candidatus Rhabdochlamydia oedothoracis</name>
    <dbReference type="NCBI Taxonomy" id="2720720"/>
    <lineage>
        <taxon>Bacteria</taxon>
        <taxon>Pseudomonadati</taxon>
        <taxon>Chlamydiota</taxon>
        <taxon>Chlamydiia</taxon>
        <taxon>Parachlamydiales</taxon>
        <taxon>Candidatus Rhabdochlamydiaceae</taxon>
        <taxon>Candidatus Rhabdochlamydia</taxon>
    </lineage>
</organism>
<sequence length="303" mass="35600">MLDTLLYTFKISFFDRLLKNAAKKKSTYFLICWNRGLGDIPLGLYALIYRIREFIPDAKITFLTRPDLFLGFNLLSQVKVLVDSSWKRGKPFDLKSSLARLQKSEKSFDVIIEHPDPTRWLKWQLGRITPKLNWLEEHDALCERFRLDPMQKYIAIHIQTETKYKYEKNWPVIYWKECLYQLFFELKLTPILFGFSKEIPFVQEGVVDLRGETNLLEMLSIIKNHCCYLLTPDSGVLSMTYYLNSPFKLNVISLWADPKQGILKQQVKSPNPLLQHIPIIAKHKDICNISVRQVIKILGELQK</sequence>